<protein>
    <submittedName>
        <fullName evidence="5">Alpha/Beta hydrolase protein</fullName>
    </submittedName>
</protein>
<dbReference type="InterPro" id="IPR013094">
    <property type="entry name" value="AB_hydrolase_3"/>
</dbReference>
<comment type="similarity">
    <text evidence="1">Belongs to the 'GDXG' lipolytic enzyme family.</text>
</comment>
<dbReference type="SUPFAM" id="SSF53474">
    <property type="entry name" value="alpha/beta-Hydrolases"/>
    <property type="match status" value="1"/>
</dbReference>
<dbReference type="InterPro" id="IPR050300">
    <property type="entry name" value="GDXG_lipolytic_enzyme"/>
</dbReference>
<dbReference type="InterPro" id="IPR029058">
    <property type="entry name" value="AB_hydrolase_fold"/>
</dbReference>
<dbReference type="PROSITE" id="PS01174">
    <property type="entry name" value="LIPASE_GDXG_SER"/>
    <property type="match status" value="1"/>
</dbReference>
<dbReference type="AlphaFoldDB" id="A0AAD7J4X2"/>
<evidence type="ECO:0000313" key="6">
    <source>
        <dbReference type="Proteomes" id="UP001215598"/>
    </source>
</evidence>
<dbReference type="Gene3D" id="3.40.50.1820">
    <property type="entry name" value="alpha/beta hydrolase"/>
    <property type="match status" value="1"/>
</dbReference>
<keyword evidence="6" id="KW-1185">Reference proteome</keyword>
<dbReference type="EMBL" id="JARKIB010000047">
    <property type="protein sequence ID" value="KAJ7756241.1"/>
    <property type="molecule type" value="Genomic_DNA"/>
</dbReference>
<proteinExistence type="inferred from homology"/>
<sequence length="375" mass="41156">MAPGPTITASNMSAATKTQYGQLRWTETLGMLAKLSRLPAAVLWNVITTAYAPFNEDRSLRRIILDSTFRYASAHLSIRQMQRLLGTTLGRYKAWTKKAKLPAIIDELGEDARLLWIGPKRLERVVFWSHGGGFLFSPSGYSMSFWRHVQLELEKRGIEIGIALLSYSLLPAAGFPTPLKQAQLGLNFLLNAGVKPQNLQLAGDSAGGNLVLQVLSHMLHPYNDVPEIRLDAPLPGALLISPWTNLSGDSESHTENNGRDYISKDPFTLWGAQILADVPEACIAYVEAVRAPEGWFQGVDALVERVLVTAGGAELLRDDVVVVGEALKKHHPKTELVVQKNGLHEDLYLDFAAGEKKLGNLTPLTVEWLAAGFSS</sequence>
<gene>
    <name evidence="5" type="ORF">B0H16DRAFT_1539103</name>
</gene>
<dbReference type="InterPro" id="IPR033140">
    <property type="entry name" value="Lipase_GDXG_put_SER_AS"/>
</dbReference>
<accession>A0AAD7J4X2</accession>
<dbReference type="PANTHER" id="PTHR48081">
    <property type="entry name" value="AB HYDROLASE SUPERFAMILY PROTEIN C4A8.06C"/>
    <property type="match status" value="1"/>
</dbReference>
<comment type="caution">
    <text evidence="5">The sequence shown here is derived from an EMBL/GenBank/DDBJ whole genome shotgun (WGS) entry which is preliminary data.</text>
</comment>
<evidence type="ECO:0000313" key="5">
    <source>
        <dbReference type="EMBL" id="KAJ7756241.1"/>
    </source>
</evidence>
<organism evidence="5 6">
    <name type="scientific">Mycena metata</name>
    <dbReference type="NCBI Taxonomy" id="1033252"/>
    <lineage>
        <taxon>Eukaryota</taxon>
        <taxon>Fungi</taxon>
        <taxon>Dikarya</taxon>
        <taxon>Basidiomycota</taxon>
        <taxon>Agaricomycotina</taxon>
        <taxon>Agaricomycetes</taxon>
        <taxon>Agaricomycetidae</taxon>
        <taxon>Agaricales</taxon>
        <taxon>Marasmiineae</taxon>
        <taxon>Mycenaceae</taxon>
        <taxon>Mycena</taxon>
    </lineage>
</organism>
<evidence type="ECO:0000256" key="1">
    <source>
        <dbReference type="ARBA" id="ARBA00010515"/>
    </source>
</evidence>
<keyword evidence="2 5" id="KW-0378">Hydrolase</keyword>
<name>A0AAD7J4X2_9AGAR</name>
<evidence type="ECO:0000256" key="2">
    <source>
        <dbReference type="ARBA" id="ARBA00022801"/>
    </source>
</evidence>
<dbReference type="GO" id="GO:0016787">
    <property type="term" value="F:hydrolase activity"/>
    <property type="evidence" value="ECO:0007669"/>
    <property type="project" value="UniProtKB-KW"/>
</dbReference>
<dbReference type="Pfam" id="PF07859">
    <property type="entry name" value="Abhydrolase_3"/>
    <property type="match status" value="1"/>
</dbReference>
<dbReference type="Proteomes" id="UP001215598">
    <property type="component" value="Unassembled WGS sequence"/>
</dbReference>
<reference evidence="5" key="1">
    <citation type="submission" date="2023-03" db="EMBL/GenBank/DDBJ databases">
        <title>Massive genome expansion in bonnet fungi (Mycena s.s.) driven by repeated elements and novel gene families across ecological guilds.</title>
        <authorList>
            <consortium name="Lawrence Berkeley National Laboratory"/>
            <person name="Harder C.B."/>
            <person name="Miyauchi S."/>
            <person name="Viragh M."/>
            <person name="Kuo A."/>
            <person name="Thoen E."/>
            <person name="Andreopoulos B."/>
            <person name="Lu D."/>
            <person name="Skrede I."/>
            <person name="Drula E."/>
            <person name="Henrissat B."/>
            <person name="Morin E."/>
            <person name="Kohler A."/>
            <person name="Barry K."/>
            <person name="LaButti K."/>
            <person name="Morin E."/>
            <person name="Salamov A."/>
            <person name="Lipzen A."/>
            <person name="Mereny Z."/>
            <person name="Hegedus B."/>
            <person name="Baldrian P."/>
            <person name="Stursova M."/>
            <person name="Weitz H."/>
            <person name="Taylor A."/>
            <person name="Grigoriev I.V."/>
            <person name="Nagy L.G."/>
            <person name="Martin F."/>
            <person name="Kauserud H."/>
        </authorList>
    </citation>
    <scope>NUCLEOTIDE SEQUENCE</scope>
    <source>
        <strain evidence="5">CBHHK182m</strain>
    </source>
</reference>
<feature type="active site" evidence="3">
    <location>
        <position position="205"/>
    </location>
</feature>
<evidence type="ECO:0000256" key="3">
    <source>
        <dbReference type="PROSITE-ProRule" id="PRU10038"/>
    </source>
</evidence>
<evidence type="ECO:0000259" key="4">
    <source>
        <dbReference type="Pfam" id="PF07859"/>
    </source>
</evidence>
<dbReference type="PANTHER" id="PTHR48081:SF31">
    <property type="entry name" value="STERYL ACETYL HYDROLASE MUG81-RELATED"/>
    <property type="match status" value="1"/>
</dbReference>
<feature type="domain" description="Alpha/beta hydrolase fold-3" evidence="4">
    <location>
        <begin position="126"/>
        <end position="345"/>
    </location>
</feature>